<dbReference type="GeneID" id="98157239"/>
<dbReference type="Pfam" id="PF24483">
    <property type="entry name" value="DUF7582"/>
    <property type="match status" value="1"/>
</dbReference>
<evidence type="ECO:0000256" key="1">
    <source>
        <dbReference type="SAM" id="MobiDB-lite"/>
    </source>
</evidence>
<proteinExistence type="predicted"/>
<name>A0ABR4JDD7_9EURO</name>
<gene>
    <name evidence="3" type="ORF">BJX68DRAFT_249276</name>
</gene>
<dbReference type="RefSeq" id="XP_070892808.1">
    <property type="nucleotide sequence ID" value="XM_071042075.1"/>
</dbReference>
<evidence type="ECO:0000313" key="4">
    <source>
        <dbReference type="Proteomes" id="UP001610444"/>
    </source>
</evidence>
<organism evidence="3 4">
    <name type="scientific">Aspergillus pseudodeflectus</name>
    <dbReference type="NCBI Taxonomy" id="176178"/>
    <lineage>
        <taxon>Eukaryota</taxon>
        <taxon>Fungi</taxon>
        <taxon>Dikarya</taxon>
        <taxon>Ascomycota</taxon>
        <taxon>Pezizomycotina</taxon>
        <taxon>Eurotiomycetes</taxon>
        <taxon>Eurotiomycetidae</taxon>
        <taxon>Eurotiales</taxon>
        <taxon>Aspergillaceae</taxon>
        <taxon>Aspergillus</taxon>
        <taxon>Aspergillus subgen. Nidulantes</taxon>
    </lineage>
</organism>
<reference evidence="3 4" key="1">
    <citation type="submission" date="2024-07" db="EMBL/GenBank/DDBJ databases">
        <title>Section-level genome sequencing and comparative genomics of Aspergillus sections Usti and Cavernicolus.</title>
        <authorList>
            <consortium name="Lawrence Berkeley National Laboratory"/>
            <person name="Nybo J.L."/>
            <person name="Vesth T.C."/>
            <person name="Theobald S."/>
            <person name="Frisvad J.C."/>
            <person name="Larsen T.O."/>
            <person name="Kjaerboelling I."/>
            <person name="Rothschild-Mancinelli K."/>
            <person name="Lyhne E.K."/>
            <person name="Kogle M.E."/>
            <person name="Barry K."/>
            <person name="Clum A."/>
            <person name="Na H."/>
            <person name="Ledsgaard L."/>
            <person name="Lin J."/>
            <person name="Lipzen A."/>
            <person name="Kuo A."/>
            <person name="Riley R."/>
            <person name="Mondo S."/>
            <person name="LaButti K."/>
            <person name="Haridas S."/>
            <person name="Pangalinan J."/>
            <person name="Salamov A.A."/>
            <person name="Simmons B.A."/>
            <person name="Magnuson J.K."/>
            <person name="Chen J."/>
            <person name="Drula E."/>
            <person name="Henrissat B."/>
            <person name="Wiebenga A."/>
            <person name="Lubbers R.J."/>
            <person name="Gomes A.C."/>
            <person name="Macurrencykelacurrency M.R."/>
            <person name="Stajich J."/>
            <person name="Grigoriev I.V."/>
            <person name="Mortensen U.H."/>
            <person name="De vries R.P."/>
            <person name="Baker S.E."/>
            <person name="Andersen M.R."/>
        </authorList>
    </citation>
    <scope>NUCLEOTIDE SEQUENCE [LARGE SCALE GENOMIC DNA]</scope>
    <source>
        <strain evidence="3 4">CBS 756.74</strain>
    </source>
</reference>
<accession>A0ABR4JDD7</accession>
<feature type="region of interest" description="Disordered" evidence="1">
    <location>
        <begin position="1"/>
        <end position="51"/>
    </location>
</feature>
<comment type="caution">
    <text evidence="3">The sequence shown here is derived from an EMBL/GenBank/DDBJ whole genome shotgun (WGS) entry which is preliminary data.</text>
</comment>
<keyword evidence="4" id="KW-1185">Reference proteome</keyword>
<dbReference type="Proteomes" id="UP001610444">
    <property type="component" value="Unassembled WGS sequence"/>
</dbReference>
<dbReference type="InterPro" id="IPR056004">
    <property type="entry name" value="DUF7582"/>
</dbReference>
<sequence>MGNSTSKSSSSPKDRKSKTRGRGKGKPQALSISAPAGGLQMIPTPQRDGSGRPIVAQSFEINRDQLLHAFHHMADYLRQQGTNLTIYVAGGAVNTIYLRSRHTTGDVDFFGSNEQSRLLKDASKYAQQHSLAQLGANWFNNSMSLFLGRSLEQDLMYASHQQGVVLFTEPGLTVYAVPWEYALCGKTDRLTKPTKRSYDAADAVAYLHQCVIANNGHPVRVRQVEAWAKKYNKAVTEQVLRGIDTLYKTKYGKHGILF</sequence>
<feature type="compositionally biased region" description="Low complexity" evidence="1">
    <location>
        <begin position="1"/>
        <end position="11"/>
    </location>
</feature>
<evidence type="ECO:0000313" key="3">
    <source>
        <dbReference type="EMBL" id="KAL2838045.1"/>
    </source>
</evidence>
<feature type="domain" description="DUF7582" evidence="2">
    <location>
        <begin position="64"/>
        <end position="253"/>
    </location>
</feature>
<feature type="compositionally biased region" description="Basic residues" evidence="1">
    <location>
        <begin position="15"/>
        <end position="25"/>
    </location>
</feature>
<dbReference type="EMBL" id="JBFXLR010000089">
    <property type="protein sequence ID" value="KAL2838045.1"/>
    <property type="molecule type" value="Genomic_DNA"/>
</dbReference>
<evidence type="ECO:0000259" key="2">
    <source>
        <dbReference type="Pfam" id="PF24483"/>
    </source>
</evidence>
<protein>
    <recommendedName>
        <fullName evidence="2">DUF7582 domain-containing protein</fullName>
    </recommendedName>
</protein>